<organism evidence="7 8">
    <name type="scientific">Novipirellula aureliae</name>
    <dbReference type="NCBI Taxonomy" id="2527966"/>
    <lineage>
        <taxon>Bacteria</taxon>
        <taxon>Pseudomonadati</taxon>
        <taxon>Planctomycetota</taxon>
        <taxon>Planctomycetia</taxon>
        <taxon>Pirellulales</taxon>
        <taxon>Pirellulaceae</taxon>
        <taxon>Novipirellula</taxon>
    </lineage>
</organism>
<comment type="caution">
    <text evidence="7">The sequence shown here is derived from an EMBL/GenBank/DDBJ whole genome shotgun (WGS) entry which is preliminary data.</text>
</comment>
<feature type="domain" description="Glycosyltransferase 2-like" evidence="6">
    <location>
        <begin position="7"/>
        <end position="97"/>
    </location>
</feature>
<sequence>MKPSQISVVIPTLNEESVVADAVRSAIEAGATEVIVSDGGSRDQTIPNATAAGASKIIRSLPGRGIQLNAGAVFASHEVVLFLHADCRLSEASLLQICESSEVVWGAFVQQIEAKGLGYRLLEKGNAMRVKYRWLPFGDQAIFVRRATYKEQGGFEEISLMEDLAFSKWMRKIAKPVLLPGPVSMSPRHWEKRGIVRQTAFNLWLQLSYACGVSPDRLAKRYR</sequence>
<dbReference type="AlphaFoldDB" id="A0A5C6E2Z3"/>
<dbReference type="PANTHER" id="PTHR43646">
    <property type="entry name" value="GLYCOSYLTRANSFERASE"/>
    <property type="match status" value="1"/>
</dbReference>
<dbReference type="CDD" id="cd02522">
    <property type="entry name" value="GT_2_like_a"/>
    <property type="match status" value="1"/>
</dbReference>
<evidence type="ECO:0000259" key="6">
    <source>
        <dbReference type="Pfam" id="PF00535"/>
    </source>
</evidence>
<evidence type="ECO:0000313" key="8">
    <source>
        <dbReference type="Proteomes" id="UP000315471"/>
    </source>
</evidence>
<gene>
    <name evidence="7" type="ORF">Q31b_22660</name>
</gene>
<name>A0A5C6E2Z3_9BACT</name>
<evidence type="ECO:0000313" key="7">
    <source>
        <dbReference type="EMBL" id="TWU43228.1"/>
    </source>
</evidence>
<evidence type="ECO:0000256" key="3">
    <source>
        <dbReference type="ARBA" id="ARBA00022676"/>
    </source>
</evidence>
<dbReference type="InterPro" id="IPR029044">
    <property type="entry name" value="Nucleotide-diphossugar_trans"/>
</dbReference>
<evidence type="ECO:0000256" key="1">
    <source>
        <dbReference type="ARBA" id="ARBA00004236"/>
    </source>
</evidence>
<dbReference type="Pfam" id="PF00535">
    <property type="entry name" value="Glycos_transf_2"/>
    <property type="match status" value="1"/>
</dbReference>
<dbReference type="InterPro" id="IPR001173">
    <property type="entry name" value="Glyco_trans_2-like"/>
</dbReference>
<dbReference type="PANTHER" id="PTHR43646:SF2">
    <property type="entry name" value="GLYCOSYLTRANSFERASE 2-LIKE DOMAIN-CONTAINING PROTEIN"/>
    <property type="match status" value="1"/>
</dbReference>
<dbReference type="EMBL" id="SJPY01000003">
    <property type="protein sequence ID" value="TWU43228.1"/>
    <property type="molecule type" value="Genomic_DNA"/>
</dbReference>
<keyword evidence="3" id="KW-0328">Glycosyltransferase</keyword>
<keyword evidence="4 7" id="KW-0808">Transferase</keyword>
<keyword evidence="2" id="KW-1003">Cell membrane</keyword>
<accession>A0A5C6E2Z3</accession>
<reference evidence="7 8" key="1">
    <citation type="submission" date="2019-02" db="EMBL/GenBank/DDBJ databases">
        <title>Deep-cultivation of Planctomycetes and their phenomic and genomic characterization uncovers novel biology.</title>
        <authorList>
            <person name="Wiegand S."/>
            <person name="Jogler M."/>
            <person name="Boedeker C."/>
            <person name="Pinto D."/>
            <person name="Vollmers J."/>
            <person name="Rivas-Marin E."/>
            <person name="Kohn T."/>
            <person name="Peeters S.H."/>
            <person name="Heuer A."/>
            <person name="Rast P."/>
            <person name="Oberbeckmann S."/>
            <person name="Bunk B."/>
            <person name="Jeske O."/>
            <person name="Meyerdierks A."/>
            <person name="Storesund J.E."/>
            <person name="Kallscheuer N."/>
            <person name="Luecker S."/>
            <person name="Lage O.M."/>
            <person name="Pohl T."/>
            <person name="Merkel B.J."/>
            <person name="Hornburger P."/>
            <person name="Mueller R.-W."/>
            <person name="Bruemmer F."/>
            <person name="Labrenz M."/>
            <person name="Spormann A.M."/>
            <person name="Op Den Camp H."/>
            <person name="Overmann J."/>
            <person name="Amann R."/>
            <person name="Jetten M.S.M."/>
            <person name="Mascher T."/>
            <person name="Medema M.H."/>
            <person name="Devos D.P."/>
            <person name="Kaster A.-K."/>
            <person name="Ovreas L."/>
            <person name="Rohde M."/>
            <person name="Galperin M.Y."/>
            <person name="Jogler C."/>
        </authorList>
    </citation>
    <scope>NUCLEOTIDE SEQUENCE [LARGE SCALE GENOMIC DNA]</scope>
    <source>
        <strain evidence="7 8">Q31b</strain>
    </source>
</reference>
<dbReference type="OrthoDB" id="9806525at2"/>
<evidence type="ECO:0000256" key="5">
    <source>
        <dbReference type="ARBA" id="ARBA00023136"/>
    </source>
</evidence>
<dbReference type="GO" id="GO:0005886">
    <property type="term" value="C:plasma membrane"/>
    <property type="evidence" value="ECO:0007669"/>
    <property type="project" value="UniProtKB-SubCell"/>
</dbReference>
<evidence type="ECO:0000256" key="4">
    <source>
        <dbReference type="ARBA" id="ARBA00022679"/>
    </source>
</evidence>
<dbReference type="SUPFAM" id="SSF53448">
    <property type="entry name" value="Nucleotide-diphospho-sugar transferases"/>
    <property type="match status" value="1"/>
</dbReference>
<dbReference type="Gene3D" id="3.90.550.10">
    <property type="entry name" value="Spore Coat Polysaccharide Biosynthesis Protein SpsA, Chain A"/>
    <property type="match status" value="1"/>
</dbReference>
<dbReference type="InterPro" id="IPR026461">
    <property type="entry name" value="Trfase_2_rSAM/seldom_assoc"/>
</dbReference>
<keyword evidence="5" id="KW-0472">Membrane</keyword>
<evidence type="ECO:0000256" key="2">
    <source>
        <dbReference type="ARBA" id="ARBA00022475"/>
    </source>
</evidence>
<proteinExistence type="predicted"/>
<dbReference type="Proteomes" id="UP000315471">
    <property type="component" value="Unassembled WGS sequence"/>
</dbReference>
<dbReference type="RefSeq" id="WP_146599691.1">
    <property type="nucleotide sequence ID" value="NZ_SJPY01000003.1"/>
</dbReference>
<comment type="subcellular location">
    <subcellularLocation>
        <location evidence="1">Cell membrane</location>
    </subcellularLocation>
</comment>
<keyword evidence="8" id="KW-1185">Reference proteome</keyword>
<protein>
    <submittedName>
        <fullName evidence="7">Glycosyl transferase family 2</fullName>
    </submittedName>
</protein>
<dbReference type="GO" id="GO:0016757">
    <property type="term" value="F:glycosyltransferase activity"/>
    <property type="evidence" value="ECO:0007669"/>
    <property type="project" value="UniProtKB-KW"/>
</dbReference>
<dbReference type="NCBIfam" id="TIGR04283">
    <property type="entry name" value="glyco_like_mftF"/>
    <property type="match status" value="1"/>
</dbReference>